<feature type="region of interest" description="Disordered" evidence="1">
    <location>
        <begin position="128"/>
        <end position="185"/>
    </location>
</feature>
<accession>A0A8J3RD60</accession>
<dbReference type="RefSeq" id="WP_204018093.1">
    <property type="nucleotide sequence ID" value="NZ_BOOG01000051.1"/>
</dbReference>
<dbReference type="Gene3D" id="3.10.129.10">
    <property type="entry name" value="Hotdog Thioesterase"/>
    <property type="match status" value="1"/>
</dbReference>
<dbReference type="SUPFAM" id="SSF54637">
    <property type="entry name" value="Thioesterase/thiol ester dehydrase-isomerase"/>
    <property type="match status" value="1"/>
</dbReference>
<dbReference type="EMBL" id="BOOG01000051">
    <property type="protein sequence ID" value="GIH72435.1"/>
    <property type="molecule type" value="Genomic_DNA"/>
</dbReference>
<feature type="compositionally biased region" description="Low complexity" evidence="1">
    <location>
        <begin position="166"/>
        <end position="185"/>
    </location>
</feature>
<dbReference type="AlphaFoldDB" id="A0A8J3RD60"/>
<evidence type="ECO:0000313" key="2">
    <source>
        <dbReference type="EMBL" id="GIH72435.1"/>
    </source>
</evidence>
<gene>
    <name evidence="2" type="ORF">Mth01_46880</name>
</gene>
<proteinExistence type="predicted"/>
<protein>
    <submittedName>
        <fullName evidence="2">Uncharacterized protein</fullName>
    </submittedName>
</protein>
<organism evidence="2 3">
    <name type="scientific">Sphaerimonospora thailandensis</name>
    <dbReference type="NCBI Taxonomy" id="795644"/>
    <lineage>
        <taxon>Bacteria</taxon>
        <taxon>Bacillati</taxon>
        <taxon>Actinomycetota</taxon>
        <taxon>Actinomycetes</taxon>
        <taxon>Streptosporangiales</taxon>
        <taxon>Streptosporangiaceae</taxon>
        <taxon>Sphaerimonospora</taxon>
    </lineage>
</organism>
<sequence>MTDSAAYSAALPDLVAATRKLMVAVGSTDIDTARATATIRETTTELRARSRERLLHLWEDSPDGTPALHSTREAVSGTLNPLTAPVLVRLSGAGRMTASARLSPLVEGPPDAVHGGYLARIIDSLMGQHRRAGGPPGTHLGGDRERPTQPPARRAARSTGRSGDVSAITSASKKSTISAAVRGTA</sequence>
<evidence type="ECO:0000256" key="1">
    <source>
        <dbReference type="SAM" id="MobiDB-lite"/>
    </source>
</evidence>
<name>A0A8J3RD60_9ACTN</name>
<dbReference type="InterPro" id="IPR029069">
    <property type="entry name" value="HotDog_dom_sf"/>
</dbReference>
<evidence type="ECO:0000313" key="3">
    <source>
        <dbReference type="Proteomes" id="UP000610966"/>
    </source>
</evidence>
<comment type="caution">
    <text evidence="2">The sequence shown here is derived from an EMBL/GenBank/DDBJ whole genome shotgun (WGS) entry which is preliminary data.</text>
</comment>
<keyword evidence="3" id="KW-1185">Reference proteome</keyword>
<dbReference type="Proteomes" id="UP000610966">
    <property type="component" value="Unassembled WGS sequence"/>
</dbReference>
<reference evidence="2" key="1">
    <citation type="submission" date="2021-01" db="EMBL/GenBank/DDBJ databases">
        <title>Whole genome shotgun sequence of Sphaerimonospora thailandensis NBRC 107569.</title>
        <authorList>
            <person name="Komaki H."/>
            <person name="Tamura T."/>
        </authorList>
    </citation>
    <scope>NUCLEOTIDE SEQUENCE</scope>
    <source>
        <strain evidence="2">NBRC 107569</strain>
    </source>
</reference>